<comment type="caution">
    <text evidence="1">The sequence shown here is derived from an EMBL/GenBank/DDBJ whole genome shotgun (WGS) entry which is preliminary data.</text>
</comment>
<dbReference type="Proteomes" id="UP000053748">
    <property type="component" value="Unassembled WGS sequence"/>
</dbReference>
<reference evidence="1" key="1">
    <citation type="submission" date="2017-12" db="EMBL/GenBank/DDBJ databases">
        <title>FDA dAtabase for Regulatory Grade micrObial Sequences (FDA-ARGOS): Supporting development and validation of Infectious Disease Dx tests.</title>
        <authorList>
            <person name="Hoffmann M."/>
            <person name="Allard M."/>
            <person name="Evans P."/>
            <person name="Brown E."/>
            <person name="Tallon L.J."/>
            <person name="Sadzewicz L."/>
            <person name="Sengamalay N."/>
            <person name="Ott S."/>
            <person name="Godinez A."/>
            <person name="Nagaraj S."/>
            <person name="Vavikolanu K."/>
            <person name="Aluvathingal J."/>
            <person name="Nadendla S."/>
            <person name="Hobson J."/>
            <person name="Sichtig H."/>
        </authorList>
    </citation>
    <scope>NUCLEOTIDE SEQUENCE [LARGE SCALE GENOMIC DNA]</scope>
    <source>
        <strain evidence="1">FDAARGOS_113</strain>
    </source>
</reference>
<proteinExistence type="predicted"/>
<evidence type="ECO:0000313" key="2">
    <source>
        <dbReference type="Proteomes" id="UP000053748"/>
    </source>
</evidence>
<dbReference type="AlphaFoldDB" id="A0A2J9UXP6"/>
<sequence>MTHPISASASNTISDYHQVNSSKIEKPRTICNSTGISCGLAILCGNTKRREKKYRGIAGGTIPRVSTTPSLAAGVI</sequence>
<accession>A0A2J9UXP6</accession>
<gene>
    <name evidence="1" type="ORF">AL544_009480</name>
</gene>
<keyword evidence="2" id="KW-1185">Reference proteome</keyword>
<protein>
    <submittedName>
        <fullName evidence="1">Uncharacterized protein</fullName>
    </submittedName>
</protein>
<name>A0A2J9UXP6_VIBMI</name>
<evidence type="ECO:0000313" key="1">
    <source>
        <dbReference type="EMBL" id="PNM56297.1"/>
    </source>
</evidence>
<dbReference type="EMBL" id="LOSJ02000002">
    <property type="protein sequence ID" value="PNM56297.1"/>
    <property type="molecule type" value="Genomic_DNA"/>
</dbReference>
<organism evidence="1 2">
    <name type="scientific">Vibrio mimicus</name>
    <dbReference type="NCBI Taxonomy" id="674"/>
    <lineage>
        <taxon>Bacteria</taxon>
        <taxon>Pseudomonadati</taxon>
        <taxon>Pseudomonadota</taxon>
        <taxon>Gammaproteobacteria</taxon>
        <taxon>Vibrionales</taxon>
        <taxon>Vibrionaceae</taxon>
        <taxon>Vibrio</taxon>
    </lineage>
</organism>